<evidence type="ECO:0000256" key="8">
    <source>
        <dbReference type="PIRSR" id="PIRSR000524-50"/>
    </source>
</evidence>
<dbReference type="PANTHER" id="PTHR21152">
    <property type="entry name" value="AMINOTRANSFERASE CLASS V"/>
    <property type="match status" value="1"/>
</dbReference>
<dbReference type="AlphaFoldDB" id="A0A561UA17"/>
<comment type="cofactor">
    <cofactor evidence="1 8">
        <name>pyridoxal 5'-phosphate</name>
        <dbReference type="ChEBI" id="CHEBI:597326"/>
    </cofactor>
</comment>
<comment type="caution">
    <text evidence="10">The sequence shown here is derived from an EMBL/GenBank/DDBJ whole genome shotgun (WGS) entry which is preliminary data.</text>
</comment>
<evidence type="ECO:0000256" key="1">
    <source>
        <dbReference type="ARBA" id="ARBA00001933"/>
    </source>
</evidence>
<evidence type="ECO:0000256" key="6">
    <source>
        <dbReference type="ARBA" id="ARBA00079151"/>
    </source>
</evidence>
<dbReference type="EMBL" id="VIWX01000002">
    <property type="protein sequence ID" value="TWF96198.1"/>
    <property type="molecule type" value="Genomic_DNA"/>
</dbReference>
<name>A0A561UA17_9PSEU</name>
<feature type="domain" description="Aminotransferase class V" evidence="9">
    <location>
        <begin position="10"/>
        <end position="287"/>
    </location>
</feature>
<evidence type="ECO:0000256" key="7">
    <source>
        <dbReference type="PIRSR" id="PIRSR000524-1"/>
    </source>
</evidence>
<evidence type="ECO:0000313" key="11">
    <source>
        <dbReference type="Proteomes" id="UP000316184"/>
    </source>
</evidence>
<feature type="binding site" evidence="7">
    <location>
        <position position="348"/>
    </location>
    <ligand>
        <name>substrate</name>
    </ligand>
</feature>
<keyword evidence="10" id="KW-0670">Pyruvate</keyword>
<dbReference type="FunFam" id="3.40.640.10:FF:000054">
    <property type="entry name" value="Serine--glyoxylate aminotransferase"/>
    <property type="match status" value="1"/>
</dbReference>
<dbReference type="PIRSF" id="PIRSF000524">
    <property type="entry name" value="SPT"/>
    <property type="match status" value="1"/>
</dbReference>
<dbReference type="Gene3D" id="3.90.1150.10">
    <property type="entry name" value="Aspartate Aminotransferase, domain 1"/>
    <property type="match status" value="1"/>
</dbReference>
<dbReference type="InterPro" id="IPR015421">
    <property type="entry name" value="PyrdxlP-dep_Trfase_major"/>
</dbReference>
<feature type="modified residue" description="N6-(pyridoxal phosphate)lysine" evidence="8">
    <location>
        <position position="198"/>
    </location>
</feature>
<accession>A0A561UA17</accession>
<dbReference type="GO" id="GO:0004760">
    <property type="term" value="F:L-serine-pyruvate transaminase activity"/>
    <property type="evidence" value="ECO:0007669"/>
    <property type="project" value="TreeGrafter"/>
</dbReference>
<dbReference type="SUPFAM" id="SSF53383">
    <property type="entry name" value="PLP-dependent transferases"/>
    <property type="match status" value="1"/>
</dbReference>
<evidence type="ECO:0000256" key="5">
    <source>
        <dbReference type="ARBA" id="ARBA00054899"/>
    </source>
</evidence>
<gene>
    <name evidence="10" type="ORF">FHU35_121199</name>
</gene>
<sequence length="396" mass="41889">MSVASSRHFLQIPGPTNVPDRVLHAIAKPTIDHRGPDFADLALEVFDKLRAVVRTSADVVIYPSSGTGAWEAALVNTLSPGDAVLMCETGHFSGLWSELASTLGLRPETIAGDWRSGADPGAIEQRLRADTEHRIKAVAVVHNETSTGVVSDIPAVRAALDAADHPALLLVDTISSLGSVDYRHDDWGVDVTISCSQKGLMLPPGIGINAISAKALLAARSSTLLKSYWDWQPMLDSGKQGYFRFTPPTNLLFGLREALSMLLEEGLDEVVARHDRHAAATRAAVRAWGLEILCREPGTAPGTHHSSALTAVVMPPGHDADDLREIILDRFDTSLGAGLSKVAKKVFRIGHLGAFNDATLLGTLGVVEAGLGLAGVPHRTGGVTAAIAELTGRSGE</sequence>
<dbReference type="OrthoDB" id="9766472at2"/>
<dbReference type="InterPro" id="IPR015422">
    <property type="entry name" value="PyrdxlP-dep_Trfase_small"/>
</dbReference>
<evidence type="ECO:0000313" key="10">
    <source>
        <dbReference type="EMBL" id="TWF96198.1"/>
    </source>
</evidence>
<evidence type="ECO:0000256" key="4">
    <source>
        <dbReference type="ARBA" id="ARBA00022898"/>
    </source>
</evidence>
<keyword evidence="11" id="KW-1185">Reference proteome</keyword>
<evidence type="ECO:0000256" key="3">
    <source>
        <dbReference type="ARBA" id="ARBA00011771"/>
    </source>
</evidence>
<proteinExistence type="inferred from homology"/>
<protein>
    <recommendedName>
        <fullName evidence="6">Tritium exchange subunit</fullName>
    </recommendedName>
</protein>
<dbReference type="InterPro" id="IPR024169">
    <property type="entry name" value="SP_NH2Trfase/AEP_transaminase"/>
</dbReference>
<dbReference type="Proteomes" id="UP000316184">
    <property type="component" value="Unassembled WGS sequence"/>
</dbReference>
<keyword evidence="4 8" id="KW-0663">Pyridoxal phosphate</keyword>
<evidence type="ECO:0000259" key="9">
    <source>
        <dbReference type="Pfam" id="PF00266"/>
    </source>
</evidence>
<organism evidence="10 11">
    <name type="scientific">Saccharopolyspora dendranthemae</name>
    <dbReference type="NCBI Taxonomy" id="1181886"/>
    <lineage>
        <taxon>Bacteria</taxon>
        <taxon>Bacillati</taxon>
        <taxon>Actinomycetota</taxon>
        <taxon>Actinomycetes</taxon>
        <taxon>Pseudonocardiales</taxon>
        <taxon>Pseudonocardiaceae</taxon>
        <taxon>Saccharopolyspora</taxon>
    </lineage>
</organism>
<dbReference type="InterPro" id="IPR000192">
    <property type="entry name" value="Aminotrans_V_dom"/>
</dbReference>
<dbReference type="GO" id="GO:0019265">
    <property type="term" value="P:glycine biosynthetic process, by transamination of glyoxylate"/>
    <property type="evidence" value="ECO:0007669"/>
    <property type="project" value="TreeGrafter"/>
</dbReference>
<dbReference type="Gene3D" id="3.40.640.10">
    <property type="entry name" value="Type I PLP-dependent aspartate aminotransferase-like (Major domain)"/>
    <property type="match status" value="1"/>
</dbReference>
<dbReference type="RefSeq" id="WP_145739721.1">
    <property type="nucleotide sequence ID" value="NZ_VIWX01000002.1"/>
</dbReference>
<reference evidence="10 11" key="1">
    <citation type="submission" date="2019-06" db="EMBL/GenBank/DDBJ databases">
        <title>Sequencing the genomes of 1000 actinobacteria strains.</title>
        <authorList>
            <person name="Klenk H.-P."/>
        </authorList>
    </citation>
    <scope>NUCLEOTIDE SEQUENCE [LARGE SCALE GENOMIC DNA]</scope>
    <source>
        <strain evidence="10 11">DSM 46699</strain>
    </source>
</reference>
<evidence type="ECO:0000256" key="2">
    <source>
        <dbReference type="ARBA" id="ARBA00009236"/>
    </source>
</evidence>
<comment type="similarity">
    <text evidence="2">Belongs to the class-V pyridoxal-phosphate-dependent aminotransferase family.</text>
</comment>
<dbReference type="GO" id="GO:0008453">
    <property type="term" value="F:alanine-glyoxylate transaminase activity"/>
    <property type="evidence" value="ECO:0007669"/>
    <property type="project" value="TreeGrafter"/>
</dbReference>
<dbReference type="Pfam" id="PF00266">
    <property type="entry name" value="Aminotran_5"/>
    <property type="match status" value="1"/>
</dbReference>
<dbReference type="InterPro" id="IPR015424">
    <property type="entry name" value="PyrdxlP-dep_Trfase"/>
</dbReference>
<dbReference type="PANTHER" id="PTHR21152:SF40">
    <property type="entry name" value="ALANINE--GLYOXYLATE AMINOTRANSFERASE"/>
    <property type="match status" value="1"/>
</dbReference>
<comment type="subunit">
    <text evidence="3">Heterodimer of a large and a small subunit.</text>
</comment>
<comment type="function">
    <text evidence="5">Soluble hydrogenase catalyzes both production and consumption of hydrogen from suitable artificial electron donors or acceptors. This subunit catalyzes the tritium-exchange activity.</text>
</comment>